<dbReference type="PRINTS" id="PR00385">
    <property type="entry name" value="P450"/>
</dbReference>
<evidence type="ECO:0000256" key="12">
    <source>
        <dbReference type="PIRSR" id="PIRSR602401-1"/>
    </source>
</evidence>
<sequence length="939" mass="107212">MDLISNIWYTHPYITSTVVIITSIAMHGVPGPCYMEIPMFEPHHEYTQRAYKKYGRVYGAYDLTRRTIAINDPELLKDIMVKDFHIFPDHKHFHMGSSKINQSIFLLPGNDQWKRIRSIMSPAFSSGKLKAMMAHISDFSDTFVKNLDQYAKSAEPFNIRDKVGAFAMDVISACAYGINIDSINNPDHPVVVNAKKILGVDSGWRQVLGILAPGVAKFFGVEFFDIDAANYFDTLTNQILKERKHNNKYTNSRRTDFVQLMINSEKSNTDLGYDSNSDVDVTPQEVAEGAAKKPKGTLTPDELTAQGMLLYIAGYDTTSASIANAVFYLSQNPECQRLLAQELKACDEFTYEKLVHLKYLNAVINETVRLSPSLTRNARECLQDYKLGNTGITIPKGTSVEIYPHAIQRDPEFWPEPDTFKPDRWFEPKHHPMAFQAFGAGPRVCIGQRFAMNEMRMCLAKLIHRYDFTLAQEPKLDYMRWRFTYWARHGVPGPNYMEMPIFEPHHTYVQRSYKKYGRVYGGYDLTRRTIAINDPELLKDIMVKDFHIFPDHKHFHTGNSKISQSIFFLPGNDQWKRIRSIMTPAFSSGKLKAMMSHISDYSDTFLINLDKYAKSGEAFNIRDMVGAFAMDVISACAYGINIDTLNNPDHPVVVNAKKILGVDVNWRQVVGLLIPGLAKMLKLEFFDIEAATYFDKLTNQILKERKHNNKYTNSRRTDFIQLMIDSEKSNTDLGYDSNSDADVTPQELAEGTAKKPKGTLTPDELTAQGMLLYIAGYDTTSASIANAVFYLSQSPECQRLLAQELIKCNEFTYEKLVHLKYLNAVINETLRLSPSLVRNARECLQDYKLGNTGITIPKGTSVEIYPHAIHRDPEFWPEPDTFKPDRWFEPKHHPMAFQAFGAGPRVCIGQRFAMNEMRMCLAKLIHRYEFTLAQEPKLE</sequence>
<evidence type="ECO:0000256" key="4">
    <source>
        <dbReference type="ARBA" id="ARBA00022617"/>
    </source>
</evidence>
<name>A0A7R9PV77_9ACAR</name>
<evidence type="ECO:0000256" key="6">
    <source>
        <dbReference type="ARBA" id="ARBA00022824"/>
    </source>
</evidence>
<keyword evidence="7" id="KW-0560">Oxidoreductase</keyword>
<evidence type="ECO:0000256" key="11">
    <source>
        <dbReference type="ARBA" id="ARBA00043906"/>
    </source>
</evidence>
<evidence type="ECO:0008006" key="15">
    <source>
        <dbReference type="Google" id="ProtNLM"/>
    </source>
</evidence>
<organism evidence="13">
    <name type="scientific">Medioppia subpectinata</name>
    <dbReference type="NCBI Taxonomy" id="1979941"/>
    <lineage>
        <taxon>Eukaryota</taxon>
        <taxon>Metazoa</taxon>
        <taxon>Ecdysozoa</taxon>
        <taxon>Arthropoda</taxon>
        <taxon>Chelicerata</taxon>
        <taxon>Arachnida</taxon>
        <taxon>Acari</taxon>
        <taxon>Acariformes</taxon>
        <taxon>Sarcoptiformes</taxon>
        <taxon>Oribatida</taxon>
        <taxon>Brachypylina</taxon>
        <taxon>Oppioidea</taxon>
        <taxon>Oppiidae</taxon>
        <taxon>Medioppia</taxon>
    </lineage>
</organism>
<dbReference type="InterPro" id="IPR002401">
    <property type="entry name" value="Cyt_P450_E_grp-I"/>
</dbReference>
<evidence type="ECO:0000256" key="8">
    <source>
        <dbReference type="ARBA" id="ARBA00023004"/>
    </source>
</evidence>
<dbReference type="CDD" id="cd11055">
    <property type="entry name" value="CYP3A-like"/>
    <property type="match status" value="2"/>
</dbReference>
<comment type="subcellular location">
    <subcellularLocation>
        <location evidence="2">Endoplasmic reticulum membrane</location>
    </subcellularLocation>
</comment>
<proteinExistence type="inferred from homology"/>
<dbReference type="GO" id="GO:0005789">
    <property type="term" value="C:endoplasmic reticulum membrane"/>
    <property type="evidence" value="ECO:0007669"/>
    <property type="project" value="UniProtKB-SubCell"/>
</dbReference>
<dbReference type="Gene3D" id="1.10.630.10">
    <property type="entry name" value="Cytochrome P450"/>
    <property type="match status" value="2"/>
</dbReference>
<reference evidence="13" key="1">
    <citation type="submission" date="2020-11" db="EMBL/GenBank/DDBJ databases">
        <authorList>
            <person name="Tran Van P."/>
        </authorList>
    </citation>
    <scope>NUCLEOTIDE SEQUENCE</scope>
</reference>
<evidence type="ECO:0000313" key="14">
    <source>
        <dbReference type="Proteomes" id="UP000759131"/>
    </source>
</evidence>
<evidence type="ECO:0000256" key="5">
    <source>
        <dbReference type="ARBA" id="ARBA00022723"/>
    </source>
</evidence>
<keyword evidence="10" id="KW-0472">Membrane</keyword>
<dbReference type="PROSITE" id="PS00086">
    <property type="entry name" value="CYTOCHROME_P450"/>
    <property type="match status" value="2"/>
</dbReference>
<dbReference type="PRINTS" id="PR00463">
    <property type="entry name" value="EP450I"/>
</dbReference>
<evidence type="ECO:0000256" key="9">
    <source>
        <dbReference type="ARBA" id="ARBA00023033"/>
    </source>
</evidence>
<dbReference type="EMBL" id="CAJPIZ010000927">
    <property type="protein sequence ID" value="CAG2102536.1"/>
    <property type="molecule type" value="Genomic_DNA"/>
</dbReference>
<evidence type="ECO:0000256" key="3">
    <source>
        <dbReference type="ARBA" id="ARBA00010617"/>
    </source>
</evidence>
<dbReference type="SUPFAM" id="SSF48264">
    <property type="entry name" value="Cytochrome P450"/>
    <property type="match status" value="2"/>
</dbReference>
<keyword evidence="5 12" id="KW-0479">Metal-binding</keyword>
<comment type="cofactor">
    <cofactor evidence="1 12">
        <name>heme</name>
        <dbReference type="ChEBI" id="CHEBI:30413"/>
    </cofactor>
</comment>
<dbReference type="Proteomes" id="UP000759131">
    <property type="component" value="Unassembled WGS sequence"/>
</dbReference>
<dbReference type="PANTHER" id="PTHR24302:SF15">
    <property type="entry name" value="FATTY-ACID PEROXYGENASE"/>
    <property type="match status" value="1"/>
</dbReference>
<evidence type="ECO:0000313" key="13">
    <source>
        <dbReference type="EMBL" id="CAD7622106.1"/>
    </source>
</evidence>
<evidence type="ECO:0000256" key="1">
    <source>
        <dbReference type="ARBA" id="ARBA00001971"/>
    </source>
</evidence>
<keyword evidence="9" id="KW-0503">Monooxygenase</keyword>
<gene>
    <name evidence="13" type="ORF">OSB1V03_LOCUS2574</name>
</gene>
<dbReference type="InterPro" id="IPR001128">
    <property type="entry name" value="Cyt_P450"/>
</dbReference>
<dbReference type="InterPro" id="IPR036396">
    <property type="entry name" value="Cyt_P450_sf"/>
</dbReference>
<dbReference type="GO" id="GO:0016705">
    <property type="term" value="F:oxidoreductase activity, acting on paired donors, with incorporation or reduction of molecular oxygen"/>
    <property type="evidence" value="ECO:0007669"/>
    <property type="project" value="InterPro"/>
</dbReference>
<dbReference type="OrthoDB" id="6408550at2759"/>
<keyword evidence="4 12" id="KW-0349">Heme</keyword>
<dbReference type="GO" id="GO:0008395">
    <property type="term" value="F:steroid hydroxylase activity"/>
    <property type="evidence" value="ECO:0007669"/>
    <property type="project" value="TreeGrafter"/>
</dbReference>
<dbReference type="GO" id="GO:0020037">
    <property type="term" value="F:heme binding"/>
    <property type="evidence" value="ECO:0007669"/>
    <property type="project" value="InterPro"/>
</dbReference>
<comment type="similarity">
    <text evidence="3">Belongs to the cytochrome P450 family.</text>
</comment>
<dbReference type="AlphaFoldDB" id="A0A7R9PV77"/>
<evidence type="ECO:0000256" key="2">
    <source>
        <dbReference type="ARBA" id="ARBA00004586"/>
    </source>
</evidence>
<dbReference type="GO" id="GO:0005506">
    <property type="term" value="F:iron ion binding"/>
    <property type="evidence" value="ECO:0007669"/>
    <property type="project" value="InterPro"/>
</dbReference>
<protein>
    <recommendedName>
        <fullName evidence="15">Cytochrome P450</fullName>
    </recommendedName>
</protein>
<evidence type="ECO:0000256" key="10">
    <source>
        <dbReference type="ARBA" id="ARBA00023136"/>
    </source>
</evidence>
<dbReference type="InterPro" id="IPR017972">
    <property type="entry name" value="Cyt_P450_CS"/>
</dbReference>
<dbReference type="PANTHER" id="PTHR24302">
    <property type="entry name" value="CYTOCHROME P450 FAMILY 3"/>
    <property type="match status" value="1"/>
</dbReference>
<feature type="binding site" description="axial binding residue" evidence="12">
    <location>
        <position position="907"/>
    </location>
    <ligand>
        <name>heme</name>
        <dbReference type="ChEBI" id="CHEBI:30413"/>
    </ligand>
    <ligandPart>
        <name>Fe</name>
        <dbReference type="ChEBI" id="CHEBI:18248"/>
    </ligandPart>
</feature>
<accession>A0A7R9PV77</accession>
<keyword evidence="8 12" id="KW-0408">Iron</keyword>
<dbReference type="InterPro" id="IPR050705">
    <property type="entry name" value="Cytochrome_P450_3A"/>
</dbReference>
<keyword evidence="14" id="KW-1185">Reference proteome</keyword>
<dbReference type="FunFam" id="1.10.630.10:FF:000003">
    <property type="entry name" value="cytochrome P450 3A12-like isoform X2"/>
    <property type="match status" value="2"/>
</dbReference>
<comment type="function">
    <text evidence="11">Cytochromes P450 are a group of heme-thiolate monooxygenases. They oxidize a variety of structurally unrelated compounds, including steroids, fatty acids, and xenobiotics.</text>
</comment>
<evidence type="ECO:0000256" key="7">
    <source>
        <dbReference type="ARBA" id="ARBA00023002"/>
    </source>
</evidence>
<dbReference type="Pfam" id="PF00067">
    <property type="entry name" value="p450"/>
    <property type="match status" value="2"/>
</dbReference>
<keyword evidence="6" id="KW-0256">Endoplasmic reticulum</keyword>
<dbReference type="EMBL" id="OC855502">
    <property type="protein sequence ID" value="CAD7622106.1"/>
    <property type="molecule type" value="Genomic_DNA"/>
</dbReference>